<dbReference type="Pfam" id="PF12998">
    <property type="entry name" value="ING"/>
    <property type="match status" value="1"/>
</dbReference>
<keyword evidence="3" id="KW-0804">Transcription</keyword>
<evidence type="ECO:0000256" key="3">
    <source>
        <dbReference type="ARBA" id="ARBA00023163"/>
    </source>
</evidence>
<evidence type="ECO:0000313" key="5">
    <source>
        <dbReference type="EMBL" id="OUZ99178.1"/>
    </source>
</evidence>
<evidence type="ECO:0000256" key="2">
    <source>
        <dbReference type="ARBA" id="ARBA00023015"/>
    </source>
</evidence>
<dbReference type="OrthoDB" id="5411773at2759"/>
<comment type="caution">
    <text evidence="5">The sequence shown here is derived from an EMBL/GenBank/DDBJ whole genome shotgun (WGS) entry which is preliminary data.</text>
</comment>
<keyword evidence="6" id="KW-1185">Reference proteome</keyword>
<keyword evidence="2" id="KW-0805">Transcription regulation</keyword>
<dbReference type="AlphaFoldDB" id="A0A200PLU6"/>
<sequence length="115" mass="13369">MSFLEDFQTSLESLPTMLQRKYALMRDLDKSLQESQRQNEQRCEHEIEDIERGVKSGNITPDTSLIRFSDEALDEQKHCIRITDEKVALAIQAYDLCLSLEFNVLLLQRETSCTI</sequence>
<organism evidence="5 6">
    <name type="scientific">Macleaya cordata</name>
    <name type="common">Five-seeded plume-poppy</name>
    <name type="synonym">Bocconia cordata</name>
    <dbReference type="NCBI Taxonomy" id="56857"/>
    <lineage>
        <taxon>Eukaryota</taxon>
        <taxon>Viridiplantae</taxon>
        <taxon>Streptophyta</taxon>
        <taxon>Embryophyta</taxon>
        <taxon>Tracheophyta</taxon>
        <taxon>Spermatophyta</taxon>
        <taxon>Magnoliopsida</taxon>
        <taxon>Ranunculales</taxon>
        <taxon>Papaveraceae</taxon>
        <taxon>Papaveroideae</taxon>
        <taxon>Macleaya</taxon>
    </lineage>
</organism>
<dbReference type="EMBL" id="MVGT01004543">
    <property type="protein sequence ID" value="OUZ99178.1"/>
    <property type="molecule type" value="Genomic_DNA"/>
</dbReference>
<dbReference type="OMA" id="QRYYAVM"/>
<proteinExistence type="predicted"/>
<dbReference type="CDD" id="cd17015">
    <property type="entry name" value="ING_plant"/>
    <property type="match status" value="1"/>
</dbReference>
<dbReference type="InterPro" id="IPR028651">
    <property type="entry name" value="ING_fam"/>
</dbReference>
<name>A0A200PLU6_MACCD</name>
<dbReference type="PANTHER" id="PTHR10333">
    <property type="entry name" value="INHIBITOR OF GROWTH PROTEIN"/>
    <property type="match status" value="1"/>
</dbReference>
<dbReference type="STRING" id="56857.A0A200PLU6"/>
<protein>
    <submittedName>
        <fullName evidence="5">Inhibitor of growth protein</fullName>
    </submittedName>
</protein>
<dbReference type="Gene3D" id="6.10.140.1740">
    <property type="match status" value="1"/>
</dbReference>
<dbReference type="Proteomes" id="UP000195402">
    <property type="component" value="Unassembled WGS sequence"/>
</dbReference>
<keyword evidence="1" id="KW-0156">Chromatin regulator</keyword>
<evidence type="ECO:0000259" key="4">
    <source>
        <dbReference type="SMART" id="SM01408"/>
    </source>
</evidence>
<dbReference type="InterPro" id="IPR024610">
    <property type="entry name" value="ING_N_histone-binding"/>
</dbReference>
<gene>
    <name evidence="5" type="ORF">BVC80_8539g4</name>
</gene>
<evidence type="ECO:0000256" key="1">
    <source>
        <dbReference type="ARBA" id="ARBA00022853"/>
    </source>
</evidence>
<dbReference type="PANTHER" id="PTHR10333:SF103">
    <property type="entry name" value="INHIBITOR OF GROWTH PROTEIN 3"/>
    <property type="match status" value="1"/>
</dbReference>
<accession>A0A200PLU6</accession>
<dbReference type="InParanoid" id="A0A200PLU6"/>
<feature type="domain" description="Inhibitor of growth protein N-terminal histone-binding" evidence="4">
    <location>
        <begin position="3"/>
        <end position="105"/>
    </location>
</feature>
<dbReference type="SMART" id="SM01408">
    <property type="entry name" value="ING"/>
    <property type="match status" value="1"/>
</dbReference>
<evidence type="ECO:0000313" key="6">
    <source>
        <dbReference type="Proteomes" id="UP000195402"/>
    </source>
</evidence>
<reference evidence="5 6" key="1">
    <citation type="journal article" date="2017" name="Mol. Plant">
        <title>The Genome of Medicinal Plant Macleaya cordata Provides New Insights into Benzylisoquinoline Alkaloids Metabolism.</title>
        <authorList>
            <person name="Liu X."/>
            <person name="Liu Y."/>
            <person name="Huang P."/>
            <person name="Ma Y."/>
            <person name="Qing Z."/>
            <person name="Tang Q."/>
            <person name="Cao H."/>
            <person name="Cheng P."/>
            <person name="Zheng Y."/>
            <person name="Yuan Z."/>
            <person name="Zhou Y."/>
            <person name="Liu J."/>
            <person name="Tang Z."/>
            <person name="Zhuo Y."/>
            <person name="Zhang Y."/>
            <person name="Yu L."/>
            <person name="Huang J."/>
            <person name="Yang P."/>
            <person name="Peng Q."/>
            <person name="Zhang J."/>
            <person name="Jiang W."/>
            <person name="Zhang Z."/>
            <person name="Lin K."/>
            <person name="Ro D.K."/>
            <person name="Chen X."/>
            <person name="Xiong X."/>
            <person name="Shang Y."/>
            <person name="Huang S."/>
            <person name="Zeng J."/>
        </authorList>
    </citation>
    <scope>NUCLEOTIDE SEQUENCE [LARGE SCALE GENOMIC DNA]</scope>
    <source>
        <strain evidence="6">cv. BLH2017</strain>
        <tissue evidence="5">Root</tissue>
    </source>
</reference>
<dbReference type="GO" id="GO:0006325">
    <property type="term" value="P:chromatin organization"/>
    <property type="evidence" value="ECO:0007669"/>
    <property type="project" value="UniProtKB-KW"/>
</dbReference>